<feature type="binding site" evidence="7">
    <location>
        <position position="73"/>
    </location>
    <ligand>
        <name>NADPH</name>
        <dbReference type="ChEBI" id="CHEBI:57783"/>
    </ligand>
</feature>
<dbReference type="Pfam" id="PF14748">
    <property type="entry name" value="P5CR_dimer"/>
    <property type="match status" value="1"/>
</dbReference>
<feature type="domain" description="Pyrroline-5-carboxylate reductase catalytic N-terminal" evidence="9">
    <location>
        <begin position="21"/>
        <end position="118"/>
    </location>
</feature>
<dbReference type="FunFam" id="1.10.3730.10:FF:000001">
    <property type="entry name" value="Pyrroline-5-carboxylate reductase"/>
    <property type="match status" value="1"/>
</dbReference>
<evidence type="ECO:0000256" key="4">
    <source>
        <dbReference type="ARBA" id="ARBA00058118"/>
    </source>
</evidence>
<dbReference type="InterPro" id="IPR036291">
    <property type="entry name" value="NAD(P)-bd_dom_sf"/>
</dbReference>
<organism evidence="11 12">
    <name type="scientific">Corynebacterium sanguinis</name>
    <dbReference type="NCBI Taxonomy" id="2594913"/>
    <lineage>
        <taxon>Bacteria</taxon>
        <taxon>Bacillati</taxon>
        <taxon>Actinomycetota</taxon>
        <taxon>Actinomycetes</taxon>
        <taxon>Mycobacteriales</taxon>
        <taxon>Corynebacteriaceae</taxon>
        <taxon>Corynebacterium</taxon>
    </lineage>
</organism>
<dbReference type="Gene3D" id="3.40.50.720">
    <property type="entry name" value="NAD(P)-binding Rossmann-like Domain"/>
    <property type="match status" value="1"/>
</dbReference>
<comment type="pathway">
    <text evidence="5 8">Amino-acid biosynthesis; L-proline biosynthesis; L-proline from L-glutamate 5-semialdehyde: step 1/1.</text>
</comment>
<name>A0A6C1U0K7_9CORY</name>
<dbReference type="InterPro" id="IPR000304">
    <property type="entry name" value="Pyrroline-COOH_reductase"/>
</dbReference>
<dbReference type="PIRSF" id="PIRSF000193">
    <property type="entry name" value="Pyrrol-5-carb_rd"/>
    <property type="match status" value="1"/>
</dbReference>
<dbReference type="InterPro" id="IPR029036">
    <property type="entry name" value="P5CR_dimer"/>
</dbReference>
<evidence type="ECO:0000256" key="8">
    <source>
        <dbReference type="RuleBase" id="RU003903"/>
    </source>
</evidence>
<keyword evidence="2 5" id="KW-0521">NADP</keyword>
<dbReference type="Pfam" id="PF03807">
    <property type="entry name" value="F420_oxidored"/>
    <property type="match status" value="1"/>
</dbReference>
<dbReference type="AlphaFoldDB" id="A0A6C1U0K7"/>
<evidence type="ECO:0000256" key="3">
    <source>
        <dbReference type="ARBA" id="ARBA00023002"/>
    </source>
</evidence>
<evidence type="ECO:0000256" key="6">
    <source>
        <dbReference type="NCBIfam" id="TIGR00112"/>
    </source>
</evidence>
<proteinExistence type="inferred from homology"/>
<comment type="catalytic activity">
    <reaction evidence="5">
        <text>L-proline + NAD(+) = (S)-1-pyrroline-5-carboxylate + NADH + 2 H(+)</text>
        <dbReference type="Rhea" id="RHEA:14105"/>
        <dbReference type="ChEBI" id="CHEBI:15378"/>
        <dbReference type="ChEBI" id="CHEBI:17388"/>
        <dbReference type="ChEBI" id="CHEBI:57540"/>
        <dbReference type="ChEBI" id="CHEBI:57945"/>
        <dbReference type="ChEBI" id="CHEBI:60039"/>
        <dbReference type="EC" id="1.5.1.2"/>
    </reaction>
</comment>
<dbReference type="EC" id="1.5.1.2" evidence="5 6"/>
<comment type="similarity">
    <text evidence="1 5 8">Belongs to the pyrroline-5-carboxylate reductase family.</text>
</comment>
<comment type="subcellular location">
    <subcellularLocation>
        <location evidence="5">Cytoplasm</location>
    </subcellularLocation>
</comment>
<evidence type="ECO:0000313" key="12">
    <source>
        <dbReference type="Proteomes" id="UP000336646"/>
    </source>
</evidence>
<reference evidence="11 12" key="1">
    <citation type="submission" date="2018-12" db="EMBL/GenBank/DDBJ databases">
        <title>Corynebacterium sanguinis sp. nov., a clinically-associated and environmental corynebacterium.</title>
        <authorList>
            <person name="Gonzales-Siles L."/>
            <person name="Jaen-Luchoro D."/>
            <person name="Cardew S."/>
            <person name="Inganas E."/>
            <person name="Ohlen M."/>
            <person name="Jensie-Markopolous S."/>
            <person name="Pinyeiro-Iglesias B."/>
            <person name="Molin K."/>
            <person name="Skovbjerg S."/>
            <person name="Svensson-Stadler L."/>
            <person name="Funke G."/>
            <person name="Moore E.R.B."/>
        </authorList>
    </citation>
    <scope>NUCLEOTIDE SEQUENCE [LARGE SCALE GENOMIC DNA]</scope>
    <source>
        <strain evidence="11 12">58734</strain>
    </source>
</reference>
<protein>
    <recommendedName>
        <fullName evidence="5 6">Pyrroline-5-carboxylate reductase</fullName>
        <shortName evidence="5">P5C reductase</shortName>
        <shortName evidence="5">P5CR</shortName>
        <ecNumber evidence="5 6">1.5.1.2</ecNumber>
    </recommendedName>
    <alternativeName>
        <fullName evidence="5">PCA reductase</fullName>
    </alternativeName>
</protein>
<comment type="caution">
    <text evidence="11">The sequence shown here is derived from an EMBL/GenBank/DDBJ whole genome shotgun (WGS) entry which is preliminary data.</text>
</comment>
<dbReference type="PROSITE" id="PS00521">
    <property type="entry name" value="P5CR"/>
    <property type="match status" value="1"/>
</dbReference>
<evidence type="ECO:0000313" key="11">
    <source>
        <dbReference type="EMBL" id="TVS29410.1"/>
    </source>
</evidence>
<dbReference type="InterPro" id="IPR053790">
    <property type="entry name" value="P5CR-like_CS"/>
</dbReference>
<evidence type="ECO:0000259" key="9">
    <source>
        <dbReference type="Pfam" id="PF03807"/>
    </source>
</evidence>
<evidence type="ECO:0000256" key="7">
    <source>
        <dbReference type="PIRSR" id="PIRSR000193-1"/>
    </source>
</evidence>
<keyword evidence="5" id="KW-0963">Cytoplasm</keyword>
<dbReference type="GO" id="GO:0005737">
    <property type="term" value="C:cytoplasm"/>
    <property type="evidence" value="ECO:0007669"/>
    <property type="project" value="UniProtKB-SubCell"/>
</dbReference>
<accession>A0A6C1U0K7</accession>
<dbReference type="SUPFAM" id="SSF51735">
    <property type="entry name" value="NAD(P)-binding Rossmann-fold domains"/>
    <property type="match status" value="1"/>
</dbReference>
<gene>
    <name evidence="5 11" type="primary">proC</name>
    <name evidence="11" type="ORF">EKI59_03665</name>
</gene>
<dbReference type="HAMAP" id="MF_01925">
    <property type="entry name" value="P5C_reductase"/>
    <property type="match status" value="1"/>
</dbReference>
<keyword evidence="5 8" id="KW-0028">Amino-acid biosynthesis</keyword>
<sequence>MDTAKNAHDTSAQAQVEQLGKIAVIGGGNIGEALIAGLVVAGVEPTSIFATNRSPERSAQLAERYGIITGSDNSEAVTDASICFLCVKPGQILEVLEEISDTIARHDESTAVVSMAAGITLASMESAVSAAGTPLVRVMPNTPMLVGKGVHVAASGRYVDEVKRAQVLEALAVTGHVVEVPEKLIDAATAVSGSGPAYFYYFTEALIDAGVSLGLPRDVARELAVATASGAGEMLLGGKTPAQLRYDVSSPAGTTAMAIRELEESGVRGALYRATEAAAKRSAELGQ</sequence>
<dbReference type="OrthoDB" id="9805754at2"/>
<dbReference type="SUPFAM" id="SSF48179">
    <property type="entry name" value="6-phosphogluconate dehydrogenase C-terminal domain-like"/>
    <property type="match status" value="1"/>
</dbReference>
<dbReference type="GO" id="GO:0004735">
    <property type="term" value="F:pyrroline-5-carboxylate reductase activity"/>
    <property type="evidence" value="ECO:0007669"/>
    <property type="project" value="UniProtKB-UniRule"/>
</dbReference>
<evidence type="ECO:0000256" key="1">
    <source>
        <dbReference type="ARBA" id="ARBA00005525"/>
    </source>
</evidence>
<keyword evidence="3 5" id="KW-0560">Oxidoreductase</keyword>
<evidence type="ECO:0000256" key="2">
    <source>
        <dbReference type="ARBA" id="ARBA00022857"/>
    </source>
</evidence>
<dbReference type="InterPro" id="IPR008927">
    <property type="entry name" value="6-PGluconate_DH-like_C_sf"/>
</dbReference>
<evidence type="ECO:0000259" key="10">
    <source>
        <dbReference type="Pfam" id="PF14748"/>
    </source>
</evidence>
<feature type="domain" description="Pyrroline-5-carboxylate reductase dimerisation" evidence="10">
    <location>
        <begin position="182"/>
        <end position="285"/>
    </location>
</feature>
<dbReference type="Gene3D" id="1.10.3730.10">
    <property type="entry name" value="ProC C-terminal domain-like"/>
    <property type="match status" value="1"/>
</dbReference>
<comment type="function">
    <text evidence="4 5">Catalyzes the reduction of 1-pyrroline-5-carboxylate (PCA) to L-proline.</text>
</comment>
<dbReference type="GO" id="GO:0055129">
    <property type="term" value="P:L-proline biosynthetic process"/>
    <property type="evidence" value="ECO:0007669"/>
    <property type="project" value="UniProtKB-UniRule"/>
</dbReference>
<dbReference type="EMBL" id="RXIR01000005">
    <property type="protein sequence ID" value="TVS29410.1"/>
    <property type="molecule type" value="Genomic_DNA"/>
</dbReference>
<dbReference type="Proteomes" id="UP000336646">
    <property type="component" value="Unassembled WGS sequence"/>
</dbReference>
<dbReference type="NCBIfam" id="TIGR00112">
    <property type="entry name" value="proC"/>
    <property type="match status" value="1"/>
</dbReference>
<comment type="catalytic activity">
    <reaction evidence="5 8">
        <text>L-proline + NADP(+) = (S)-1-pyrroline-5-carboxylate + NADPH + 2 H(+)</text>
        <dbReference type="Rhea" id="RHEA:14109"/>
        <dbReference type="ChEBI" id="CHEBI:15378"/>
        <dbReference type="ChEBI" id="CHEBI:17388"/>
        <dbReference type="ChEBI" id="CHEBI:57783"/>
        <dbReference type="ChEBI" id="CHEBI:58349"/>
        <dbReference type="ChEBI" id="CHEBI:60039"/>
        <dbReference type="EC" id="1.5.1.2"/>
    </reaction>
</comment>
<keyword evidence="5 8" id="KW-0641">Proline biosynthesis</keyword>
<evidence type="ECO:0000256" key="5">
    <source>
        <dbReference type="HAMAP-Rule" id="MF_01925"/>
    </source>
</evidence>
<dbReference type="InterPro" id="IPR028939">
    <property type="entry name" value="P5C_Rdtase_cat_N"/>
</dbReference>
<dbReference type="PANTHER" id="PTHR11645">
    <property type="entry name" value="PYRROLINE-5-CARBOXYLATE REDUCTASE"/>
    <property type="match status" value="1"/>
</dbReference>
<dbReference type="UniPathway" id="UPA00098">
    <property type="reaction ID" value="UER00361"/>
</dbReference>
<dbReference type="PANTHER" id="PTHR11645:SF0">
    <property type="entry name" value="PYRROLINE-5-CARBOXYLATE REDUCTASE 3"/>
    <property type="match status" value="1"/>
</dbReference>